<reference evidence="2" key="1">
    <citation type="submission" date="2019-12" db="UniProtKB">
        <authorList>
            <consortium name="WormBaseParasite"/>
        </authorList>
    </citation>
    <scope>IDENTIFICATION</scope>
</reference>
<proteinExistence type="predicted"/>
<organism evidence="1 2">
    <name type="scientific">Trichuris muris</name>
    <name type="common">Mouse whipworm</name>
    <dbReference type="NCBI Taxonomy" id="70415"/>
    <lineage>
        <taxon>Eukaryota</taxon>
        <taxon>Metazoa</taxon>
        <taxon>Ecdysozoa</taxon>
        <taxon>Nematoda</taxon>
        <taxon>Enoplea</taxon>
        <taxon>Dorylaimia</taxon>
        <taxon>Trichinellida</taxon>
        <taxon>Trichuridae</taxon>
        <taxon>Trichuris</taxon>
    </lineage>
</organism>
<dbReference type="WBParaSite" id="TMUE_0000000887.1">
    <property type="protein sequence ID" value="TMUE_0000000887.1"/>
    <property type="gene ID" value="WBGene00296810"/>
</dbReference>
<dbReference type="AlphaFoldDB" id="A0A5S6Q1P6"/>
<evidence type="ECO:0000313" key="1">
    <source>
        <dbReference type="Proteomes" id="UP000046395"/>
    </source>
</evidence>
<dbReference type="Proteomes" id="UP000046395">
    <property type="component" value="Unassembled WGS sequence"/>
</dbReference>
<evidence type="ECO:0000313" key="2">
    <source>
        <dbReference type="WBParaSite" id="TMUE_0000000887.1"/>
    </source>
</evidence>
<keyword evidence="1" id="KW-1185">Reference proteome</keyword>
<name>A0A5S6Q1P6_TRIMR</name>
<sequence length="71" mass="8170">MGIGFRLIRSIPSVKLIGMLTATLPAWIKCNYNIRRDNLPYTFGKCGDINERFYCRSTENLTSGHLHMLYS</sequence>
<accession>A0A5S6Q1P6</accession>
<protein>
    <submittedName>
        <fullName evidence="2">Uncharacterized protein</fullName>
    </submittedName>
</protein>